<name>A0AAD7TKB4_9APHY</name>
<dbReference type="GO" id="GO:0005840">
    <property type="term" value="C:ribosome"/>
    <property type="evidence" value="ECO:0007669"/>
    <property type="project" value="UniProtKB-KW"/>
</dbReference>
<dbReference type="GO" id="GO:0016459">
    <property type="term" value="C:myosin complex"/>
    <property type="evidence" value="ECO:0007669"/>
    <property type="project" value="UniProtKB-KW"/>
</dbReference>
<evidence type="ECO:0000256" key="9">
    <source>
        <dbReference type="ARBA" id="ARBA00023203"/>
    </source>
</evidence>
<dbReference type="Gene3D" id="1.10.10.820">
    <property type="match status" value="1"/>
</dbReference>
<accession>A0AAD7TKB4</accession>
<dbReference type="InterPro" id="IPR027417">
    <property type="entry name" value="P-loop_NTPase"/>
</dbReference>
<reference evidence="17" key="1">
    <citation type="submission" date="2022-11" db="EMBL/GenBank/DDBJ databases">
        <title>Genome Sequence of Cubamyces cubensis.</title>
        <authorList>
            <person name="Buettner E."/>
        </authorList>
    </citation>
    <scope>NUCLEOTIDE SEQUENCE</scope>
    <source>
        <strain evidence="17">MPL-01</strain>
    </source>
</reference>
<dbReference type="InterPro" id="IPR001609">
    <property type="entry name" value="Myosin_head_motor_dom-like"/>
</dbReference>
<dbReference type="Gene3D" id="3.30.720.90">
    <property type="match status" value="1"/>
</dbReference>
<dbReference type="PANTHER" id="PTHR13140">
    <property type="entry name" value="MYOSIN"/>
    <property type="match status" value="1"/>
</dbReference>
<dbReference type="CDD" id="cd01377">
    <property type="entry name" value="MYSc_class_II"/>
    <property type="match status" value="1"/>
</dbReference>
<feature type="domain" description="Myosin motor" evidence="15">
    <location>
        <begin position="77"/>
        <end position="835"/>
    </location>
</feature>
<evidence type="ECO:0000256" key="5">
    <source>
        <dbReference type="ARBA" id="ARBA00022980"/>
    </source>
</evidence>
<dbReference type="FunFam" id="1.10.10.820:FF:000001">
    <property type="entry name" value="Myosin heavy chain"/>
    <property type="match status" value="1"/>
</dbReference>
<keyword evidence="9 11" id="KW-0009">Actin-binding</keyword>
<dbReference type="PANTHER" id="PTHR13140:SF857">
    <property type="entry name" value="MYOSIN-11"/>
    <property type="match status" value="1"/>
</dbReference>
<feature type="compositionally biased region" description="Polar residues" evidence="14">
    <location>
        <begin position="1269"/>
        <end position="1284"/>
    </location>
</feature>
<dbReference type="GO" id="GO:0005524">
    <property type="term" value="F:ATP binding"/>
    <property type="evidence" value="ECO:0007669"/>
    <property type="project" value="UniProtKB-UniRule"/>
</dbReference>
<proteinExistence type="inferred from homology"/>
<dbReference type="PROSITE" id="PS50096">
    <property type="entry name" value="IQ"/>
    <property type="match status" value="1"/>
</dbReference>
<evidence type="ECO:0000259" key="15">
    <source>
        <dbReference type="PROSITE" id="PS51456"/>
    </source>
</evidence>
<protein>
    <recommendedName>
        <fullName evidence="19">Nonmuscle myosin heavy chain b</fullName>
    </recommendedName>
</protein>
<dbReference type="GO" id="GO:0016020">
    <property type="term" value="C:membrane"/>
    <property type="evidence" value="ECO:0007669"/>
    <property type="project" value="TreeGrafter"/>
</dbReference>
<feature type="coiled-coil region" evidence="13">
    <location>
        <begin position="1744"/>
        <end position="1778"/>
    </location>
</feature>
<dbReference type="Pfam" id="PF01781">
    <property type="entry name" value="Ribosomal_L38e"/>
    <property type="match status" value="1"/>
</dbReference>
<evidence type="ECO:0000256" key="10">
    <source>
        <dbReference type="ARBA" id="ARBA00023274"/>
    </source>
</evidence>
<comment type="similarity">
    <text evidence="1 12">Belongs to the eukaryotic ribosomal protein eL38 family.</text>
</comment>
<dbReference type="SUPFAM" id="SSF50084">
    <property type="entry name" value="Myosin S1 fragment, N-terminal domain"/>
    <property type="match status" value="1"/>
</dbReference>
<dbReference type="GO" id="GO:0051015">
    <property type="term" value="F:actin filament binding"/>
    <property type="evidence" value="ECO:0007669"/>
    <property type="project" value="InterPro"/>
</dbReference>
<keyword evidence="18" id="KW-1185">Reference proteome</keyword>
<dbReference type="InterPro" id="IPR002928">
    <property type="entry name" value="Myosin_tail"/>
</dbReference>
<feature type="region of interest" description="Disordered" evidence="14">
    <location>
        <begin position="1267"/>
        <end position="1286"/>
    </location>
</feature>
<evidence type="ECO:0000259" key="16">
    <source>
        <dbReference type="PROSITE" id="PS51844"/>
    </source>
</evidence>
<feature type="coiled-coil region" evidence="13">
    <location>
        <begin position="1812"/>
        <end position="2303"/>
    </location>
</feature>
<comment type="caution">
    <text evidence="17">The sequence shown here is derived from an EMBL/GenBank/DDBJ whole genome shotgun (WGS) entry which is preliminary data.</text>
</comment>
<dbReference type="PROSITE" id="PS51456">
    <property type="entry name" value="MYOSIN_MOTOR"/>
    <property type="match status" value="1"/>
</dbReference>
<keyword evidence="7 11" id="KW-0518">Myosin</keyword>
<evidence type="ECO:0000256" key="7">
    <source>
        <dbReference type="ARBA" id="ARBA00023123"/>
    </source>
</evidence>
<dbReference type="Gene3D" id="2.30.30.360">
    <property type="entry name" value="Myosin S1 fragment, N-terminal"/>
    <property type="match status" value="1"/>
</dbReference>
<organism evidence="17 18">
    <name type="scientific">Trametes cubensis</name>
    <dbReference type="NCBI Taxonomy" id="1111947"/>
    <lineage>
        <taxon>Eukaryota</taxon>
        <taxon>Fungi</taxon>
        <taxon>Dikarya</taxon>
        <taxon>Basidiomycota</taxon>
        <taxon>Agaricomycotina</taxon>
        <taxon>Agaricomycetes</taxon>
        <taxon>Polyporales</taxon>
        <taxon>Polyporaceae</taxon>
        <taxon>Trametes</taxon>
    </lineage>
</organism>
<keyword evidence="5 12" id="KW-0689">Ribosomal protein</keyword>
<dbReference type="SUPFAM" id="SSF90257">
    <property type="entry name" value="Myosin rod fragments"/>
    <property type="match status" value="1"/>
</dbReference>
<dbReference type="Gene3D" id="3.30.70.1590">
    <property type="match status" value="1"/>
</dbReference>
<evidence type="ECO:0000313" key="18">
    <source>
        <dbReference type="Proteomes" id="UP001215151"/>
    </source>
</evidence>
<evidence type="ECO:0000256" key="6">
    <source>
        <dbReference type="ARBA" id="ARBA00023054"/>
    </source>
</evidence>
<dbReference type="Gene3D" id="1.20.58.530">
    <property type="match status" value="1"/>
</dbReference>
<feature type="region of interest" description="Disordered" evidence="14">
    <location>
        <begin position="1669"/>
        <end position="1693"/>
    </location>
</feature>
<dbReference type="InterPro" id="IPR008989">
    <property type="entry name" value="Myosin_S1_N"/>
</dbReference>
<keyword evidence="3 11" id="KW-0547">Nucleotide-binding</keyword>
<dbReference type="FunFam" id="3.40.850.10:FF:000101">
    <property type="entry name" value="Slow myosin heavy chain 2"/>
    <property type="match status" value="1"/>
</dbReference>
<evidence type="ECO:0008006" key="19">
    <source>
        <dbReference type="Google" id="ProtNLM"/>
    </source>
</evidence>
<evidence type="ECO:0000256" key="12">
    <source>
        <dbReference type="RuleBase" id="RU003445"/>
    </source>
</evidence>
<feature type="compositionally biased region" description="Polar residues" evidence="14">
    <location>
        <begin position="1669"/>
        <end position="1679"/>
    </location>
</feature>
<dbReference type="InterPro" id="IPR036961">
    <property type="entry name" value="Kinesin_motor_dom_sf"/>
</dbReference>
<dbReference type="GO" id="GO:0005737">
    <property type="term" value="C:cytoplasm"/>
    <property type="evidence" value="ECO:0007669"/>
    <property type="project" value="TreeGrafter"/>
</dbReference>
<dbReference type="GO" id="GO:0007015">
    <property type="term" value="P:actin filament organization"/>
    <property type="evidence" value="ECO:0007669"/>
    <property type="project" value="TreeGrafter"/>
</dbReference>
<dbReference type="SUPFAM" id="SSF52540">
    <property type="entry name" value="P-loop containing nucleoside triphosphate hydrolases"/>
    <property type="match status" value="1"/>
</dbReference>
<feature type="binding site" evidence="11">
    <location>
        <begin position="170"/>
        <end position="177"/>
    </location>
    <ligand>
        <name>ATP</name>
        <dbReference type="ChEBI" id="CHEBI:30616"/>
    </ligand>
</feature>
<dbReference type="GO" id="GO:1990904">
    <property type="term" value="C:ribonucleoprotein complex"/>
    <property type="evidence" value="ECO:0007669"/>
    <property type="project" value="UniProtKB-KW"/>
</dbReference>
<evidence type="ECO:0000256" key="11">
    <source>
        <dbReference type="PROSITE-ProRule" id="PRU00782"/>
    </source>
</evidence>
<dbReference type="Gene3D" id="1.20.5.340">
    <property type="match status" value="1"/>
</dbReference>
<dbReference type="InterPro" id="IPR038464">
    <property type="entry name" value="Ribosomal_eL38_sf"/>
</dbReference>
<keyword evidence="10 12" id="KW-0687">Ribonucleoprotein</keyword>
<dbReference type="Gene3D" id="1.20.120.720">
    <property type="entry name" value="Myosin VI head, motor domain, U50 subdomain"/>
    <property type="match status" value="1"/>
</dbReference>
<dbReference type="PRINTS" id="PR00193">
    <property type="entry name" value="MYOSINHEAVY"/>
</dbReference>
<gene>
    <name evidence="17" type="ORF">ONZ51_g9996</name>
</gene>
<dbReference type="GO" id="GO:0000146">
    <property type="term" value="F:microfilament motor activity"/>
    <property type="evidence" value="ECO:0007669"/>
    <property type="project" value="TreeGrafter"/>
</dbReference>
<feature type="compositionally biased region" description="Basic and acidic residues" evidence="14">
    <location>
        <begin position="1681"/>
        <end position="1693"/>
    </location>
</feature>
<dbReference type="Gene3D" id="3.40.850.10">
    <property type="entry name" value="Kinesin motor domain"/>
    <property type="match status" value="1"/>
</dbReference>
<evidence type="ECO:0000256" key="13">
    <source>
        <dbReference type="SAM" id="Coils"/>
    </source>
</evidence>
<dbReference type="Pfam" id="PF02736">
    <property type="entry name" value="Myosin_N"/>
    <property type="match status" value="1"/>
</dbReference>
<dbReference type="InterPro" id="IPR002675">
    <property type="entry name" value="Ribosomal_eL38"/>
</dbReference>
<dbReference type="InterPro" id="IPR004009">
    <property type="entry name" value="SH3_Myosin"/>
</dbReference>
<dbReference type="Proteomes" id="UP001215151">
    <property type="component" value="Unassembled WGS sequence"/>
</dbReference>
<keyword evidence="6 13" id="KW-0175">Coiled coil</keyword>
<keyword evidence="4 11" id="KW-0067">ATP-binding</keyword>
<dbReference type="Gene3D" id="4.10.270.10">
    <property type="entry name" value="Myosin, subunit A"/>
    <property type="match status" value="1"/>
</dbReference>
<evidence type="ECO:0000256" key="4">
    <source>
        <dbReference type="ARBA" id="ARBA00022840"/>
    </source>
</evidence>
<evidence type="ECO:0000256" key="14">
    <source>
        <dbReference type="SAM" id="MobiDB-lite"/>
    </source>
</evidence>
<evidence type="ECO:0000256" key="2">
    <source>
        <dbReference type="ARBA" id="ARBA00008314"/>
    </source>
</evidence>
<comment type="similarity">
    <text evidence="2 11">Belongs to the TRAFAC class myosin-kinesin ATPase superfamily. Myosin family.</text>
</comment>
<dbReference type="SMART" id="SM00242">
    <property type="entry name" value="MYSc"/>
    <property type="match status" value="1"/>
</dbReference>
<dbReference type="GO" id="GO:0006412">
    <property type="term" value="P:translation"/>
    <property type="evidence" value="ECO:0007669"/>
    <property type="project" value="InterPro"/>
</dbReference>
<dbReference type="GO" id="GO:0003735">
    <property type="term" value="F:structural constituent of ribosome"/>
    <property type="evidence" value="ECO:0007669"/>
    <property type="project" value="InterPro"/>
</dbReference>
<evidence type="ECO:0000313" key="17">
    <source>
        <dbReference type="EMBL" id="KAJ8463829.1"/>
    </source>
</evidence>
<dbReference type="PROSITE" id="PS51844">
    <property type="entry name" value="SH3_LIKE"/>
    <property type="match status" value="1"/>
</dbReference>
<sequence>MPAPRPSHSAEAARAAAAQAEFNEKKWVWVPDDKDGYLAGWVVKEEDDMGQVVMAAGGEIRKLPLYALSKMNPPKFDRVDDIADLTFLNEASVVHNLRLRYGSGSIYTYSGLFLVAINPYQPLPLYSDAIVHQYRGKRRDENPPHIFAIAERAWVNMGEERENQSILITGESGAGKTESTKKVIQYLAAIATDAHAPITPSHSQSPSLAGTNSFNTVVPTVGLPRSSSFRKHAKGTSVSASGSGFSLTAKGRLGLLERQILQANPILEAFGNAQTQRNNNSSRFGKFIRISFSPDGSIAGANIDWYLLEKSRVVVRSEAERSFHVFYQLMEGGGSLKETLLLDGGVEDYEYLNKSRREVDGIDDREEWNLLKNALDTVGFTASEQLDLFRVVAAILHIGNIVITSTRSDDAVMPDPSQAERVCHLLGIPLTEFTKAVLRPRVLAGREWVTQARTRQQALDELSALCKTLYEKSFGMLVDRINRALDRPSSKSTFIGVLDIAGFEIFDINGYEQLLINYTNEKLQQFFNHHMFVLEQEEYAREGIEWDYVNFGLDLQPTIDLIETSGSTIGVLSLLDEECIMPKATDLTFTNKLHAIWASEPPAGEEPHPGTFKYEPARFEQGFIVHHYAGRVEYRTDGWLEKNKDPLNDNLTRVLAASSESYIASLFADYSDAPVPSNTGGSSNALYAATIGRRRGPKKGAFRTVGQRHKEQLASLMCQLQATQPHFVRCIVPNTLKKPGRVDVPLVLDQLRCNGVLEGIRIARLGYPNRLPFVEFRQRYEVLTPGIIPPGYMDGRKACLRMVDALELDKSIFRIGTSKIFFKAGVLADLEERRDALLFDLFSRLQAVARMWTARRQMKKILNRAVAIRTIQRNARIYGELRDWPWWNLYTKVRPLLAATRNDEELRKKEAELLLAKERAERDQKEREALESLKMRLEAEKRKVEEDLEAERALGVDKDALLERSKKHELELEEEVAALQADLDTLDSQLDRALKLQRESEEKHKTLQQAFDQAAEHLVRLESEQQEWLAREAELGKQLDEALEDLDILAAEKEMLEKQAEELKNVVAQRDEDVARAKERMELTMSDLDTKLVAEQRNKDALREKADSLEKDVRQLKEQLAEMARTATEYTNMIKGKEQQADRLATEVEKAKAERDALLRETAELQAKIDTLAAELASERQDKERNASSHVRLQAELDELRALLEAKVTEETRRSEVAKSKEEELADLRSQVAKLSAELTETRKAAAETQNKLKVELETLAREHKNIQHSHSSLSDRAQASQTQLKKAEAALAEAEKAKRSLESELQSVRSRAIDTDNQLAEVQKAKESLERQLSSTQSRYADFEDAVLQLERDKAALDRQVETLKKQLESETNKRNKLEETAHKHKAEANRLKDINLKFERDLSKVLTDLKNREWEVKQLEAKQDKTIVEHVHVLEEAKRVTDRQLAEAQVELQKQAAYIRSLEKAKTRLTTEAEDLAREKANEEVALRAKEKKARDQEAKATQALVELENERRMREAAEVHVRRLQNELKDSQAQAAEAEQRYLSMQKAKDNLEIELTRLADETESPNSIAKLQRQYESKISQLEQQLEDSELSKSAAARIKEHVDRQHAEIRRLIMSSGPKDDSFRNRLLRELQLADEEMERELSHRTQTRHLTGHRTGEQIMANVTPTKPKSNGTVRFKDTPTEIPRTPDRHAQVDKLRQQVQALELQMAASQRIRQYLETSLREVTEELQNSDGSKQSIEACRARLAKENAKLAQLLQEEAEARRAAHAAQLDGVQAMWERFQTTISQERESYTRLEESRKALLVQQRAAQIEVEDQRRQVQELSAAKKQLQAEVTNLKERLDAEVLAKNDEIELQEAIEAYKSKTDEYLKRYEEAEINRAKAARGEAFARRALADAEKAAAEVAADRQVVEQKLQAAEERIKELERRVEEEGRESSDLELLRQRLAEEMEDERKQHQQDLAERDFLADQTRKKYQAELAQLSEELQSQRDTMSRLREESRKLRSEYDELQLRYDDEVYNGGSWKKDKERLETKIQDLTKAYDASVAAQAEQQSQIVALHSQVRELRSVLNDAETDRALLQKARRALQAELEAIKLDHADTNRMSSDTELQRLRLEKQDLERSLEEQGDRVAMAFERMKKAEAYANECQIELGKIRVENSELDKMNANLEKQVKDLNVRIVDLETKSLNPPRPATTSRRLESRIEELTSQLTQSNKESSRIHVSADKALAEVERQRLRLEEEVKGYEAKIVNMRQAMDKLQTSENDLQLAKRRAEREAADFKQKSLALEREVERLRARLERPSSTLLGSPPKEIRDIKQFIDIARRKDAKEARIKKVASRVPGGKTKTKFKIRCSRYLYTLSLDDPEKASKLQQSLPPWCVCLNVQEIKDTPQKK</sequence>
<dbReference type="EMBL" id="JAPEVG010000369">
    <property type="protein sequence ID" value="KAJ8463829.1"/>
    <property type="molecule type" value="Genomic_DNA"/>
</dbReference>
<keyword evidence="8 11" id="KW-0505">Motor protein</keyword>
<evidence type="ECO:0000256" key="8">
    <source>
        <dbReference type="ARBA" id="ARBA00023175"/>
    </source>
</evidence>
<dbReference type="Pfam" id="PF01576">
    <property type="entry name" value="Myosin_tail_1"/>
    <property type="match status" value="1"/>
</dbReference>
<feature type="coiled-coil region" evidence="13">
    <location>
        <begin position="1447"/>
        <end position="1596"/>
    </location>
</feature>
<feature type="region of interest" description="Actin-binding" evidence="11">
    <location>
        <begin position="713"/>
        <end position="735"/>
    </location>
</feature>
<evidence type="ECO:0000256" key="1">
    <source>
        <dbReference type="ARBA" id="ARBA00007803"/>
    </source>
</evidence>
<feature type="domain" description="Myosin N-terminal SH3-like" evidence="16">
    <location>
        <begin position="23"/>
        <end position="73"/>
    </location>
</feature>
<dbReference type="Pfam" id="PF00063">
    <property type="entry name" value="Myosin_head"/>
    <property type="match status" value="1"/>
</dbReference>
<evidence type="ECO:0000256" key="3">
    <source>
        <dbReference type="ARBA" id="ARBA00022741"/>
    </source>
</evidence>